<dbReference type="Gene3D" id="3.90.79.10">
    <property type="entry name" value="Nucleoside Triphosphate Pyrophosphohydrolase"/>
    <property type="match status" value="1"/>
</dbReference>
<dbReference type="InterPro" id="IPR015797">
    <property type="entry name" value="NUDIX_hydrolase-like_dom_sf"/>
</dbReference>
<keyword evidence="2" id="KW-0812">Transmembrane</keyword>
<accession>A0ABY6F008</accession>
<feature type="transmembrane region" description="Helical" evidence="2">
    <location>
        <begin position="192"/>
        <end position="214"/>
    </location>
</feature>
<keyword evidence="5" id="KW-1185">Reference proteome</keyword>
<reference evidence="4" key="1">
    <citation type="submission" date="2022-10" db="EMBL/GenBank/DDBJ databases">
        <authorList>
            <person name="Mo P."/>
        </authorList>
    </citation>
    <scope>NUCLEOTIDE SEQUENCE</scope>
    <source>
        <strain evidence="4">HUAS 14-6</strain>
    </source>
</reference>
<evidence type="ECO:0000313" key="5">
    <source>
        <dbReference type="Proteomes" id="UP001060733"/>
    </source>
</evidence>
<keyword evidence="2" id="KW-1133">Transmembrane helix</keyword>
<dbReference type="EMBL" id="CP106795">
    <property type="protein sequence ID" value="UXY39979.1"/>
    <property type="molecule type" value="Genomic_DNA"/>
</dbReference>
<evidence type="ECO:0000256" key="1">
    <source>
        <dbReference type="SAM" id="MobiDB-lite"/>
    </source>
</evidence>
<dbReference type="InterPro" id="IPR000086">
    <property type="entry name" value="NUDIX_hydrolase_dom"/>
</dbReference>
<evidence type="ECO:0000313" key="4">
    <source>
        <dbReference type="EMBL" id="UXY39979.1"/>
    </source>
</evidence>
<dbReference type="SUPFAM" id="SSF55811">
    <property type="entry name" value="Nudix"/>
    <property type="match status" value="1"/>
</dbReference>
<sequence>MPLARSHIRRTSEAYLTRHPHERDSLAGPTSLLDGADDPADRATLPGHVTCSAAVIDRERRVLHIGHRGTGLLLAPGGHIEGDRTLLAAALREVCEETGLRPGDLCLTPQFPALSAADALATSVEFTQPGHAAVDVTRMSWRQADRPYLTRAAALLRLRGAPRRQARANCQPPGLRQPVDDQGAQMPVRKRAFATAFLAAIAFTALAPQVLAALPATSKASFHHCRREGALFTSCGSGSASVTRPRWVIGWGDSPGWLGSRP</sequence>
<dbReference type="PROSITE" id="PS51462">
    <property type="entry name" value="NUDIX"/>
    <property type="match status" value="1"/>
</dbReference>
<feature type="region of interest" description="Disordered" evidence="1">
    <location>
        <begin position="1"/>
        <end position="41"/>
    </location>
</feature>
<name>A0ABY6F008_9ACTN</name>
<keyword evidence="2" id="KW-0472">Membrane</keyword>
<proteinExistence type="predicted"/>
<feature type="domain" description="Nudix hydrolase" evidence="3">
    <location>
        <begin position="46"/>
        <end position="199"/>
    </location>
</feature>
<dbReference type="Pfam" id="PF00293">
    <property type="entry name" value="NUDIX"/>
    <property type="match status" value="1"/>
</dbReference>
<protein>
    <submittedName>
        <fullName evidence="4">NUDIX domain-containing protein</fullName>
    </submittedName>
</protein>
<evidence type="ECO:0000256" key="2">
    <source>
        <dbReference type="SAM" id="Phobius"/>
    </source>
</evidence>
<dbReference type="Proteomes" id="UP001060733">
    <property type="component" value="Chromosome"/>
</dbReference>
<evidence type="ECO:0000259" key="3">
    <source>
        <dbReference type="PROSITE" id="PS51462"/>
    </source>
</evidence>
<gene>
    <name evidence="4" type="ORF">N8I86_37910</name>
</gene>
<organism evidence="4 5">
    <name type="scientific">Streptomyces albidocamelliae</name>
    <dbReference type="NCBI Taxonomy" id="2981135"/>
    <lineage>
        <taxon>Bacteria</taxon>
        <taxon>Bacillati</taxon>
        <taxon>Actinomycetota</taxon>
        <taxon>Actinomycetes</taxon>
        <taxon>Kitasatosporales</taxon>
        <taxon>Streptomycetaceae</taxon>
        <taxon>Streptomyces</taxon>
    </lineage>
</organism>